<dbReference type="PROSITE" id="PS00622">
    <property type="entry name" value="HTH_LUXR_1"/>
    <property type="match status" value="1"/>
</dbReference>
<gene>
    <name evidence="6" type="ORF">NSE01_34940</name>
</gene>
<protein>
    <submittedName>
        <fullName evidence="6">DNA-binding response regulator</fullName>
    </submittedName>
</protein>
<keyword evidence="7" id="KW-1185">Reference proteome</keyword>
<evidence type="ECO:0000313" key="6">
    <source>
        <dbReference type="EMBL" id="GEO01662.1"/>
    </source>
</evidence>
<dbReference type="PROSITE" id="PS50110">
    <property type="entry name" value="RESPONSE_REGULATORY"/>
    <property type="match status" value="1"/>
</dbReference>
<dbReference type="GO" id="GO:0006355">
    <property type="term" value="P:regulation of DNA-templated transcription"/>
    <property type="evidence" value="ECO:0007669"/>
    <property type="project" value="InterPro"/>
</dbReference>
<evidence type="ECO:0000256" key="3">
    <source>
        <dbReference type="PROSITE-ProRule" id="PRU00169"/>
    </source>
</evidence>
<comment type="caution">
    <text evidence="6">The sequence shown here is derived from an EMBL/GenBank/DDBJ whole genome shotgun (WGS) entry which is preliminary data.</text>
</comment>
<dbReference type="InterPro" id="IPR011006">
    <property type="entry name" value="CheY-like_superfamily"/>
</dbReference>
<accession>A0A512APP0</accession>
<reference evidence="6 7" key="1">
    <citation type="submission" date="2019-07" db="EMBL/GenBank/DDBJ databases">
        <title>Whole genome shotgun sequence of Novosphingobium sediminis NBRC 106119.</title>
        <authorList>
            <person name="Hosoyama A."/>
            <person name="Uohara A."/>
            <person name="Ohji S."/>
            <person name="Ichikawa N."/>
        </authorList>
    </citation>
    <scope>NUCLEOTIDE SEQUENCE [LARGE SCALE GENOMIC DNA]</scope>
    <source>
        <strain evidence="6 7">NBRC 106119</strain>
    </source>
</reference>
<dbReference type="SUPFAM" id="SSF52172">
    <property type="entry name" value="CheY-like"/>
    <property type="match status" value="1"/>
</dbReference>
<dbReference type="PANTHER" id="PTHR43214">
    <property type="entry name" value="TWO-COMPONENT RESPONSE REGULATOR"/>
    <property type="match status" value="1"/>
</dbReference>
<dbReference type="OrthoDB" id="9782896at2"/>
<dbReference type="Pfam" id="PF00196">
    <property type="entry name" value="GerE"/>
    <property type="match status" value="1"/>
</dbReference>
<evidence type="ECO:0000256" key="2">
    <source>
        <dbReference type="ARBA" id="ARBA00023125"/>
    </source>
</evidence>
<organism evidence="6 7">
    <name type="scientific">Novosphingobium sediminis</name>
    <dbReference type="NCBI Taxonomy" id="707214"/>
    <lineage>
        <taxon>Bacteria</taxon>
        <taxon>Pseudomonadati</taxon>
        <taxon>Pseudomonadota</taxon>
        <taxon>Alphaproteobacteria</taxon>
        <taxon>Sphingomonadales</taxon>
        <taxon>Sphingomonadaceae</taxon>
        <taxon>Novosphingobium</taxon>
    </lineage>
</organism>
<dbReference type="SMART" id="SM00448">
    <property type="entry name" value="REC"/>
    <property type="match status" value="1"/>
</dbReference>
<dbReference type="CDD" id="cd06170">
    <property type="entry name" value="LuxR_C_like"/>
    <property type="match status" value="1"/>
</dbReference>
<dbReference type="InterPro" id="IPR039420">
    <property type="entry name" value="WalR-like"/>
</dbReference>
<dbReference type="EMBL" id="BJYR01000025">
    <property type="protein sequence ID" value="GEO01662.1"/>
    <property type="molecule type" value="Genomic_DNA"/>
</dbReference>
<dbReference type="GO" id="GO:0003677">
    <property type="term" value="F:DNA binding"/>
    <property type="evidence" value="ECO:0007669"/>
    <property type="project" value="UniProtKB-KW"/>
</dbReference>
<dbReference type="PANTHER" id="PTHR43214:SF43">
    <property type="entry name" value="TWO-COMPONENT RESPONSE REGULATOR"/>
    <property type="match status" value="1"/>
</dbReference>
<sequence>MKNSIRRDVLLVDDHAVVRAGLKAIIDGTPDLSVCGEAEDEAQALALLRDQPVEVAVVDLMLGKNSALASIKRFLQYKPDLRILMFSMHDEEVYATRALQAGAHGYLMKGADSESLIVAIRTVASGRIYLSPRVQSEILFNMAAGHPASAAGNVNVLTQAELAILQMLGSGQSVKEISKTLGRSLKTIATHRNNIRLKLELPSSAALVHFATRWVQANEVA</sequence>
<dbReference type="PRINTS" id="PR00038">
    <property type="entry name" value="HTHLUXR"/>
</dbReference>
<proteinExistence type="predicted"/>
<dbReference type="Pfam" id="PF00072">
    <property type="entry name" value="Response_reg"/>
    <property type="match status" value="1"/>
</dbReference>
<name>A0A512APP0_9SPHN</name>
<dbReference type="GO" id="GO:0000160">
    <property type="term" value="P:phosphorelay signal transduction system"/>
    <property type="evidence" value="ECO:0007669"/>
    <property type="project" value="InterPro"/>
</dbReference>
<dbReference type="RefSeq" id="WP_147160970.1">
    <property type="nucleotide sequence ID" value="NZ_BJYR01000025.1"/>
</dbReference>
<dbReference type="Proteomes" id="UP000321464">
    <property type="component" value="Unassembled WGS sequence"/>
</dbReference>
<keyword evidence="1 3" id="KW-0597">Phosphoprotein</keyword>
<dbReference type="AlphaFoldDB" id="A0A512APP0"/>
<dbReference type="SUPFAM" id="SSF46894">
    <property type="entry name" value="C-terminal effector domain of the bipartite response regulators"/>
    <property type="match status" value="1"/>
</dbReference>
<dbReference type="InterPro" id="IPR058245">
    <property type="entry name" value="NreC/VraR/RcsB-like_REC"/>
</dbReference>
<evidence type="ECO:0000259" key="4">
    <source>
        <dbReference type="PROSITE" id="PS50043"/>
    </source>
</evidence>
<keyword evidence="2 6" id="KW-0238">DNA-binding</keyword>
<dbReference type="InterPro" id="IPR016032">
    <property type="entry name" value="Sig_transdc_resp-reg_C-effctor"/>
</dbReference>
<dbReference type="Gene3D" id="3.40.50.2300">
    <property type="match status" value="1"/>
</dbReference>
<feature type="modified residue" description="4-aspartylphosphate" evidence="3">
    <location>
        <position position="59"/>
    </location>
</feature>
<dbReference type="InterPro" id="IPR001789">
    <property type="entry name" value="Sig_transdc_resp-reg_receiver"/>
</dbReference>
<feature type="domain" description="Response regulatory" evidence="5">
    <location>
        <begin position="8"/>
        <end position="124"/>
    </location>
</feature>
<evidence type="ECO:0000256" key="1">
    <source>
        <dbReference type="ARBA" id="ARBA00022553"/>
    </source>
</evidence>
<evidence type="ECO:0000259" key="5">
    <source>
        <dbReference type="PROSITE" id="PS50110"/>
    </source>
</evidence>
<evidence type="ECO:0000313" key="7">
    <source>
        <dbReference type="Proteomes" id="UP000321464"/>
    </source>
</evidence>
<dbReference type="InterPro" id="IPR000792">
    <property type="entry name" value="Tscrpt_reg_LuxR_C"/>
</dbReference>
<feature type="domain" description="HTH luxR-type" evidence="4">
    <location>
        <begin position="150"/>
        <end position="215"/>
    </location>
</feature>
<dbReference type="SMART" id="SM00421">
    <property type="entry name" value="HTH_LUXR"/>
    <property type="match status" value="1"/>
</dbReference>
<dbReference type="PROSITE" id="PS50043">
    <property type="entry name" value="HTH_LUXR_2"/>
    <property type="match status" value="1"/>
</dbReference>
<dbReference type="CDD" id="cd17535">
    <property type="entry name" value="REC_NarL-like"/>
    <property type="match status" value="1"/>
</dbReference>